<keyword evidence="3" id="KW-1185">Reference proteome</keyword>
<dbReference type="AlphaFoldDB" id="A0A7W7MU44"/>
<accession>A0A7W7MU44</accession>
<proteinExistence type="predicted"/>
<keyword evidence="1" id="KW-0732">Signal</keyword>
<evidence type="ECO:0008006" key="4">
    <source>
        <dbReference type="Google" id="ProtNLM"/>
    </source>
</evidence>
<dbReference type="RefSeq" id="WP_184998132.1">
    <property type="nucleotide sequence ID" value="NZ_BOMK01000040.1"/>
</dbReference>
<feature type="signal peptide" evidence="1">
    <location>
        <begin position="1"/>
        <end position="29"/>
    </location>
</feature>
<evidence type="ECO:0000313" key="2">
    <source>
        <dbReference type="EMBL" id="MBB4767063.1"/>
    </source>
</evidence>
<reference evidence="2 3" key="1">
    <citation type="submission" date="2020-08" db="EMBL/GenBank/DDBJ databases">
        <title>Sequencing the genomes of 1000 actinobacteria strains.</title>
        <authorList>
            <person name="Klenk H.-P."/>
        </authorList>
    </citation>
    <scope>NUCLEOTIDE SEQUENCE [LARGE SCALE GENOMIC DNA]</scope>
    <source>
        <strain evidence="2 3">DSM 43149</strain>
    </source>
</reference>
<evidence type="ECO:0000256" key="1">
    <source>
        <dbReference type="SAM" id="SignalP"/>
    </source>
</evidence>
<dbReference type="Gene3D" id="2.60.120.380">
    <property type="match status" value="1"/>
</dbReference>
<organism evidence="2 3">
    <name type="scientific">Actinoplanes digitatis</name>
    <dbReference type="NCBI Taxonomy" id="1868"/>
    <lineage>
        <taxon>Bacteria</taxon>
        <taxon>Bacillati</taxon>
        <taxon>Actinomycetota</taxon>
        <taxon>Actinomycetes</taxon>
        <taxon>Micromonosporales</taxon>
        <taxon>Micromonosporaceae</taxon>
        <taxon>Actinoplanes</taxon>
    </lineage>
</organism>
<feature type="chain" id="PRO_5031345899" description="Ig-like domain-containing protein" evidence="1">
    <location>
        <begin position="30"/>
        <end position="761"/>
    </location>
</feature>
<name>A0A7W7MU44_9ACTN</name>
<comment type="caution">
    <text evidence="2">The sequence shown here is derived from an EMBL/GenBank/DDBJ whole genome shotgun (WGS) entry which is preliminary data.</text>
</comment>
<dbReference type="EMBL" id="JACHNH010000001">
    <property type="protein sequence ID" value="MBB4767063.1"/>
    <property type="molecule type" value="Genomic_DNA"/>
</dbReference>
<gene>
    <name evidence="2" type="ORF">BJ971_007619</name>
</gene>
<dbReference type="Proteomes" id="UP000578112">
    <property type="component" value="Unassembled WGS sequence"/>
</dbReference>
<sequence>MFRSRVLTMICALAVAVATLASTSPAASADEVCGGTLAFGKVFSCPSITGDREDVYFFSTTRANDVAYTMLTRGSGGSLQAHIFGPTGAQVCFVGTDAGQCRLAGAGTYKVVVFLYFQDSGDYTFSVESRRTPSSCTALTNADFSFASAGVTRDLQFGSAGDCYRFNQPVGSLLHLWSPRAAGDVQGSIIDAAGEHVCQVRYAVDCTLNTAGPYRLNLYESYGAATPYTLRMTRLSNPAGCETLRPAPFGDPGANAGKGTIPTQEGIACHKVRLAEAGSLAIRIYQGQSINWRLLDAAGQQVCQEYNTQVCVLAAGDYSVITSNDGWEEVNYQIAAARVSANAGCARATSLSWAPDPLVVHQTSAVQTNCQPFAATAGDRVIVYRAPDQYNEVRSFLVNAAGEQVCTERSEDEDGCVLSATGTYRVVSYLDTFDAEDTDLTYRLQVRRLSQPAGCPMIRPGAWNGAPAGAIGPIRCRILAVTQPGVYLARAYDDENYETGASVYDGTGHRVCVSGGHCELPAAGRYTMVLNGGAVNSVLGNDFAYATAFLPYTPSGCPQDAGTSFTATFTAPGQYLCRQLTLPVGAKMVQLQPTDARDSSRPFGYVVDAAGTYLCDTSWALSQYSCPLTGTAPFTVVHRENEGDVPGTFAAAYARVDGPPSCPALPGGDGATFATGGGDFAKCLTIAADQHGARESFTWQRTSGEGTGRLSVYSADGIRYCGPGPTAAERTVTCTLPDGPVSLIFEAGSTAAEYQLRHQAA</sequence>
<evidence type="ECO:0000313" key="3">
    <source>
        <dbReference type="Proteomes" id="UP000578112"/>
    </source>
</evidence>
<protein>
    <recommendedName>
        <fullName evidence="4">Ig-like domain-containing protein</fullName>
    </recommendedName>
</protein>